<evidence type="ECO:0000313" key="1">
    <source>
        <dbReference type="EMBL" id="CDH44685.1"/>
    </source>
</evidence>
<organism evidence="1 2">
    <name type="scientific">Candidatus Contendobacter odensis Run_B_J11</name>
    <dbReference type="NCBI Taxonomy" id="1400861"/>
    <lineage>
        <taxon>Bacteria</taxon>
        <taxon>Pseudomonadati</taxon>
        <taxon>Pseudomonadota</taxon>
        <taxon>Gammaproteobacteria</taxon>
        <taxon>Candidatus Competibacteraceae</taxon>
        <taxon>Candidatus Contendibacter</taxon>
    </lineage>
</organism>
<gene>
    <name evidence="1" type="ORF">BN874_1830007</name>
</gene>
<dbReference type="AlphaFoldDB" id="A0A7U7J3Y6"/>
<reference evidence="1 2" key="1">
    <citation type="journal article" date="2014" name="ISME J.">
        <title>Candidatus Competibacter-lineage genomes retrieved from metagenomes reveal functional metabolic diversity.</title>
        <authorList>
            <person name="McIlroy S.J."/>
            <person name="Albertsen M."/>
            <person name="Andresen E.K."/>
            <person name="Saunders A.M."/>
            <person name="Kristiansen R."/>
            <person name="Stokholm-Bjerregaard M."/>
            <person name="Nielsen K.L."/>
            <person name="Nielsen P.H."/>
        </authorList>
    </citation>
    <scope>NUCLEOTIDE SEQUENCE [LARGE SCALE GENOMIC DNA]</scope>
    <source>
        <strain evidence="1 2">Run_B_J11</strain>
    </source>
</reference>
<name>A0A7U7J3Y6_9GAMM</name>
<comment type="caution">
    <text evidence="1">The sequence shown here is derived from an EMBL/GenBank/DDBJ whole genome shotgun (WGS) entry which is preliminary data.</text>
</comment>
<dbReference type="EMBL" id="CBTK010000094">
    <property type="protein sequence ID" value="CDH44685.1"/>
    <property type="molecule type" value="Genomic_DNA"/>
</dbReference>
<keyword evidence="2" id="KW-1185">Reference proteome</keyword>
<protein>
    <submittedName>
        <fullName evidence="1">Uncharacterized protein</fullName>
    </submittedName>
</protein>
<accession>A0A7U7J3Y6</accession>
<proteinExistence type="predicted"/>
<evidence type="ECO:0000313" key="2">
    <source>
        <dbReference type="Proteomes" id="UP000019184"/>
    </source>
</evidence>
<sequence>MTVFRHGVLVGEDGMAQRHAERGEEQRQF</sequence>
<dbReference type="Proteomes" id="UP000019184">
    <property type="component" value="Unassembled WGS sequence"/>
</dbReference>